<dbReference type="NCBIfam" id="NF002077">
    <property type="entry name" value="PRK00913.2-4"/>
    <property type="match status" value="1"/>
</dbReference>
<feature type="active site" evidence="9">
    <location>
        <position position="338"/>
    </location>
</feature>
<reference evidence="11 12" key="1">
    <citation type="submission" date="2018-05" db="EMBL/GenBank/DDBJ databases">
        <title>Genomic Encyclopedia of Type Strains, Phase IV (KMG-V): Genome sequencing to study the core and pangenomes of soil and plant-associated prokaryotes.</title>
        <authorList>
            <person name="Whitman W."/>
        </authorList>
    </citation>
    <scope>NUCLEOTIDE SEQUENCE [LARGE SCALE GENOMIC DNA]</scope>
    <source>
        <strain evidence="11 12">SLV-132</strain>
    </source>
</reference>
<dbReference type="GO" id="GO:0030145">
    <property type="term" value="F:manganese ion binding"/>
    <property type="evidence" value="ECO:0007669"/>
    <property type="project" value="UniProtKB-UniRule"/>
</dbReference>
<feature type="binding site" evidence="9">
    <location>
        <position position="326"/>
    </location>
    <ligand>
        <name>Mn(2+)</name>
        <dbReference type="ChEBI" id="CHEBI:29035"/>
        <label>2</label>
    </ligand>
</feature>
<feature type="domain" description="Cytosol aminopeptidase" evidence="10">
    <location>
        <begin position="406"/>
        <end position="413"/>
    </location>
</feature>
<keyword evidence="7 9" id="KW-0378">Hydrolase</keyword>
<accession>A0A316EYL3</accession>
<evidence type="ECO:0000256" key="4">
    <source>
        <dbReference type="ARBA" id="ARBA00022438"/>
    </source>
</evidence>
<dbReference type="InterPro" id="IPR023042">
    <property type="entry name" value="Peptidase_M17_leu_NH2_pept"/>
</dbReference>
<feature type="binding site" evidence="9">
    <location>
        <position position="408"/>
    </location>
    <ligand>
        <name>Mn(2+)</name>
        <dbReference type="ChEBI" id="CHEBI:29035"/>
        <label>1</label>
    </ligand>
</feature>
<keyword evidence="12" id="KW-1185">Reference proteome</keyword>
<comment type="cofactor">
    <cofactor evidence="9">
        <name>Mn(2+)</name>
        <dbReference type="ChEBI" id="CHEBI:29035"/>
    </cofactor>
    <text evidence="9">Binds 2 manganese ions per subunit.</text>
</comment>
<feature type="binding site" evidence="9">
    <location>
        <position position="410"/>
    </location>
    <ligand>
        <name>Mn(2+)</name>
        <dbReference type="ChEBI" id="CHEBI:29035"/>
        <label>1</label>
    </ligand>
</feature>
<dbReference type="EC" id="3.4.11.10" evidence="9"/>
<dbReference type="InterPro" id="IPR011356">
    <property type="entry name" value="Leucine_aapep/pepB"/>
</dbReference>
<dbReference type="SUPFAM" id="SSF53187">
    <property type="entry name" value="Zn-dependent exopeptidases"/>
    <property type="match status" value="1"/>
</dbReference>
<dbReference type="PANTHER" id="PTHR11963:SF23">
    <property type="entry name" value="CYTOSOL AMINOPEPTIDASE"/>
    <property type="match status" value="1"/>
</dbReference>
<feature type="binding site" evidence="9">
    <location>
        <position position="410"/>
    </location>
    <ligand>
        <name>Mn(2+)</name>
        <dbReference type="ChEBI" id="CHEBI:29035"/>
        <label>2</label>
    </ligand>
</feature>
<evidence type="ECO:0000256" key="3">
    <source>
        <dbReference type="ARBA" id="ARBA00009528"/>
    </source>
</evidence>
<dbReference type="GO" id="GO:0070006">
    <property type="term" value="F:metalloaminopeptidase activity"/>
    <property type="evidence" value="ECO:0007669"/>
    <property type="project" value="InterPro"/>
</dbReference>
<dbReference type="EMBL" id="QGGT01000001">
    <property type="protein sequence ID" value="PWK36439.1"/>
    <property type="molecule type" value="Genomic_DNA"/>
</dbReference>
<dbReference type="SUPFAM" id="SSF52949">
    <property type="entry name" value="Macro domain-like"/>
    <property type="match status" value="1"/>
</dbReference>
<keyword evidence="5 9" id="KW-0645">Protease</keyword>
<comment type="catalytic activity">
    <reaction evidence="1 9">
        <text>Release of an N-terminal amino acid, Xaa-|-Yaa-, in which Xaa is preferably Leu, but may be other amino acids including Pro although not Arg or Lys, and Yaa may be Pro. Amino acid amides and methyl esters are also readily hydrolyzed, but rates on arylamides are exceedingly low.</text>
        <dbReference type="EC" id="3.4.11.1"/>
    </reaction>
</comment>
<feature type="binding site" evidence="9">
    <location>
        <position position="349"/>
    </location>
    <ligand>
        <name>Mn(2+)</name>
        <dbReference type="ChEBI" id="CHEBI:29035"/>
        <label>2</label>
    </ligand>
</feature>
<evidence type="ECO:0000256" key="2">
    <source>
        <dbReference type="ARBA" id="ARBA00000967"/>
    </source>
</evidence>
<dbReference type="NCBIfam" id="NF002074">
    <property type="entry name" value="PRK00913.1-4"/>
    <property type="match status" value="1"/>
</dbReference>
<dbReference type="Proteomes" id="UP000245754">
    <property type="component" value="Unassembled WGS sequence"/>
</dbReference>
<dbReference type="Pfam" id="PF02789">
    <property type="entry name" value="Peptidase_M17_N"/>
    <property type="match status" value="1"/>
</dbReference>
<dbReference type="InterPro" id="IPR000819">
    <property type="entry name" value="Peptidase_M17_C"/>
</dbReference>
<comment type="similarity">
    <text evidence="3 9">Belongs to the peptidase M17 family.</text>
</comment>
<feature type="binding site" evidence="9">
    <location>
        <position position="331"/>
    </location>
    <ligand>
        <name>Mn(2+)</name>
        <dbReference type="ChEBI" id="CHEBI:29035"/>
        <label>1</label>
    </ligand>
</feature>
<dbReference type="InterPro" id="IPR008283">
    <property type="entry name" value="Peptidase_M17_N"/>
</dbReference>
<dbReference type="EC" id="3.4.11.1" evidence="9"/>
<protein>
    <recommendedName>
        <fullName evidence="9">Probable cytosol aminopeptidase</fullName>
        <ecNumber evidence="9">3.4.11.1</ecNumber>
    </recommendedName>
    <alternativeName>
        <fullName evidence="9">Leucine aminopeptidase</fullName>
        <shortName evidence="9">LAP</shortName>
        <ecNumber evidence="9">3.4.11.10</ecNumber>
    </alternativeName>
    <alternativeName>
        <fullName evidence="9">Leucyl aminopeptidase</fullName>
    </alternativeName>
</protein>
<sequence>MYRGAEEAGRTAGLSAWRVGGGESRMKIADNGGFLFDEPLEGSAMEFSTKALDWSKAGQNGFLATKTDCLVVGLFEGQNLAGVAKALDVATKGLVARLVKQGDFEGKRGTHLMLHEVPGIGAARVLLVGLGKEPDFHDKAFAESVRTAIRALAGTRATTALWALAPQSPIQRDVAWSVITTITLVRDAGYRLLERHPELKRAPRGANGADRPSLRKIVLAVDTADAKAATQAVVRGTAIANGMDLARDLGNLPSNICTPTYLADAARGIAKRHKLKAEILGRKQIEALKMGAFLAVTKGSVEPPQFIVLRYDGAGAKQAPVVLVGKGITFDTGGISLKPGEGMDEMKYDMCGAASVLGTIQAVAEMGLRLNVVAVVPTCENMPSGVATKPGDVVTSMSGQTIEILNTDAEGRLILCDALTYVERFKPAAVVDVATLTGACIIALGHVNSGLYARNDLLADQLLDAGKKAMDTAWRLPLDDEYQDQLKSNFADMANIGGRPAGSVTAACFLARYTEKYDWAHLDIAGTAWKSGAAKGATGRPVPLLARFLMDRAG</sequence>
<dbReference type="Pfam" id="PF00883">
    <property type="entry name" value="Peptidase_M17"/>
    <property type="match status" value="1"/>
</dbReference>
<keyword evidence="4 9" id="KW-0031">Aminopeptidase</keyword>
<dbReference type="PANTHER" id="PTHR11963">
    <property type="entry name" value="LEUCINE AMINOPEPTIDASE-RELATED"/>
    <property type="match status" value="1"/>
</dbReference>
<dbReference type="FunFam" id="3.40.630.10:FF:000004">
    <property type="entry name" value="Probable cytosol aminopeptidase"/>
    <property type="match status" value="1"/>
</dbReference>
<proteinExistence type="inferred from homology"/>
<keyword evidence="6 9" id="KW-0479">Metal-binding</keyword>
<evidence type="ECO:0000256" key="8">
    <source>
        <dbReference type="ARBA" id="ARBA00023211"/>
    </source>
</evidence>
<feature type="active site" evidence="9">
    <location>
        <position position="412"/>
    </location>
</feature>
<organism evidence="11 12">
    <name type="scientific">Cupriavidus plantarum</name>
    <dbReference type="NCBI Taxonomy" id="942865"/>
    <lineage>
        <taxon>Bacteria</taxon>
        <taxon>Pseudomonadati</taxon>
        <taxon>Pseudomonadota</taxon>
        <taxon>Betaproteobacteria</taxon>
        <taxon>Burkholderiales</taxon>
        <taxon>Burkholderiaceae</taxon>
        <taxon>Cupriavidus</taxon>
    </lineage>
</organism>
<evidence type="ECO:0000256" key="9">
    <source>
        <dbReference type="HAMAP-Rule" id="MF_00181"/>
    </source>
</evidence>
<dbReference type="InterPro" id="IPR043472">
    <property type="entry name" value="Macro_dom-like"/>
</dbReference>
<evidence type="ECO:0000256" key="7">
    <source>
        <dbReference type="ARBA" id="ARBA00022801"/>
    </source>
</evidence>
<dbReference type="CDD" id="cd00433">
    <property type="entry name" value="Peptidase_M17"/>
    <property type="match status" value="1"/>
</dbReference>
<dbReference type="NCBIfam" id="NF002073">
    <property type="entry name" value="PRK00913.1-2"/>
    <property type="match status" value="1"/>
</dbReference>
<keyword evidence="8 9" id="KW-0464">Manganese</keyword>
<evidence type="ECO:0000256" key="6">
    <source>
        <dbReference type="ARBA" id="ARBA00022723"/>
    </source>
</evidence>
<keyword evidence="9" id="KW-0963">Cytoplasm</keyword>
<evidence type="ECO:0000256" key="5">
    <source>
        <dbReference type="ARBA" id="ARBA00022670"/>
    </source>
</evidence>
<dbReference type="GO" id="GO:0006508">
    <property type="term" value="P:proteolysis"/>
    <property type="evidence" value="ECO:0007669"/>
    <property type="project" value="UniProtKB-KW"/>
</dbReference>
<dbReference type="GO" id="GO:0005737">
    <property type="term" value="C:cytoplasm"/>
    <property type="evidence" value="ECO:0007669"/>
    <property type="project" value="UniProtKB-SubCell"/>
</dbReference>
<comment type="subcellular location">
    <subcellularLocation>
        <location evidence="9">Cytoplasm</location>
    </subcellularLocation>
</comment>
<evidence type="ECO:0000256" key="1">
    <source>
        <dbReference type="ARBA" id="ARBA00000135"/>
    </source>
</evidence>
<comment type="caution">
    <text evidence="11">The sequence shown here is derived from an EMBL/GenBank/DDBJ whole genome shotgun (WGS) entry which is preliminary data.</text>
</comment>
<comment type="catalytic activity">
    <reaction evidence="2 9">
        <text>Release of an N-terminal amino acid, preferentially leucine, but not glutamic or aspartic acids.</text>
        <dbReference type="EC" id="3.4.11.10"/>
    </reaction>
</comment>
<dbReference type="Gene3D" id="3.40.220.10">
    <property type="entry name" value="Leucine Aminopeptidase, subunit E, domain 1"/>
    <property type="match status" value="1"/>
</dbReference>
<dbReference type="Gene3D" id="3.40.630.10">
    <property type="entry name" value="Zn peptidases"/>
    <property type="match status" value="1"/>
</dbReference>
<feature type="binding site" evidence="9">
    <location>
        <position position="331"/>
    </location>
    <ligand>
        <name>Mn(2+)</name>
        <dbReference type="ChEBI" id="CHEBI:29035"/>
        <label>2</label>
    </ligand>
</feature>
<gene>
    <name evidence="9" type="primary">pepA</name>
    <name evidence="11" type="ORF">C7419_101294</name>
</gene>
<name>A0A316EYL3_9BURK</name>
<comment type="function">
    <text evidence="9">Presumably involved in the processing and regular turnover of intracellular proteins. Catalyzes the removal of unsubstituted N-terminal amino acids from various peptides.</text>
</comment>
<dbReference type="PRINTS" id="PR00481">
    <property type="entry name" value="LAMNOPPTDASE"/>
</dbReference>
<evidence type="ECO:0000313" key="11">
    <source>
        <dbReference type="EMBL" id="PWK36439.1"/>
    </source>
</evidence>
<dbReference type="AlphaFoldDB" id="A0A316EYL3"/>
<evidence type="ECO:0000259" key="10">
    <source>
        <dbReference type="PROSITE" id="PS00631"/>
    </source>
</evidence>
<dbReference type="PROSITE" id="PS00631">
    <property type="entry name" value="CYTOSOL_AP"/>
    <property type="match status" value="1"/>
</dbReference>
<dbReference type="HAMAP" id="MF_00181">
    <property type="entry name" value="Cytosol_peptidase_M17"/>
    <property type="match status" value="1"/>
</dbReference>
<evidence type="ECO:0000313" key="12">
    <source>
        <dbReference type="Proteomes" id="UP000245754"/>
    </source>
</evidence>